<feature type="domain" description="Palmitoyltransferase DHHC" evidence="10">
    <location>
        <begin position="46"/>
        <end position="147"/>
    </location>
</feature>
<feature type="compositionally biased region" description="Polar residues" evidence="9">
    <location>
        <begin position="162"/>
        <end position="176"/>
    </location>
</feature>
<reference evidence="11" key="5">
    <citation type="journal article" date="2021" name="G3 (Bethesda)">
        <title>Aegilops tauschii genome assembly Aet v5.0 features greater sequence contiguity and improved annotation.</title>
        <authorList>
            <person name="Wang L."/>
            <person name="Zhu T."/>
            <person name="Rodriguez J.C."/>
            <person name="Deal K.R."/>
            <person name="Dubcovsky J."/>
            <person name="McGuire P.E."/>
            <person name="Lux T."/>
            <person name="Spannagl M."/>
            <person name="Mayer K.F.X."/>
            <person name="Baldrich P."/>
            <person name="Meyers B.C."/>
            <person name="Huo N."/>
            <person name="Gu Y.Q."/>
            <person name="Zhou H."/>
            <person name="Devos K.M."/>
            <person name="Bennetzen J.L."/>
            <person name="Unver T."/>
            <person name="Budak H."/>
            <person name="Gulick P.J."/>
            <person name="Galiba G."/>
            <person name="Kalapos B."/>
            <person name="Nelson D.R."/>
            <person name="Li P."/>
            <person name="You F.M."/>
            <person name="Luo M.C."/>
            <person name="Dvorak J."/>
        </authorList>
    </citation>
    <scope>NUCLEOTIDE SEQUENCE [LARGE SCALE GENOMIC DNA]</scope>
    <source>
        <strain evidence="11">cv. AL8/78</strain>
    </source>
</reference>
<dbReference type="Pfam" id="PF01529">
    <property type="entry name" value="DHHC"/>
    <property type="match status" value="1"/>
</dbReference>
<evidence type="ECO:0000256" key="6">
    <source>
        <dbReference type="ARBA" id="ARBA00023136"/>
    </source>
</evidence>
<feature type="transmembrane region" description="Helical" evidence="8">
    <location>
        <begin position="108"/>
        <end position="132"/>
    </location>
</feature>
<dbReference type="Proteomes" id="UP000015105">
    <property type="component" value="Chromosome 2D"/>
</dbReference>
<keyword evidence="12" id="KW-1185">Reference proteome</keyword>
<comment type="subcellular location">
    <subcellularLocation>
        <location evidence="1">Membrane</location>
        <topology evidence="1">Multi-pass membrane protein</topology>
    </subcellularLocation>
</comment>
<protein>
    <recommendedName>
        <fullName evidence="8">S-acyltransferase</fullName>
        <ecNumber evidence="8">2.3.1.225</ecNumber>
    </recommendedName>
    <alternativeName>
        <fullName evidence="8">Palmitoyltransferase</fullName>
    </alternativeName>
</protein>
<evidence type="ECO:0000259" key="10">
    <source>
        <dbReference type="Pfam" id="PF01529"/>
    </source>
</evidence>
<feature type="region of interest" description="Disordered" evidence="9">
    <location>
        <begin position="156"/>
        <end position="176"/>
    </location>
</feature>
<proteinExistence type="inferred from homology"/>
<dbReference type="InterPro" id="IPR001594">
    <property type="entry name" value="Palmitoyltrfase_DHHC"/>
</dbReference>
<accession>A0A453CXZ6</accession>
<reference evidence="11" key="3">
    <citation type="journal article" date="2017" name="Nature">
        <title>Genome sequence of the progenitor of the wheat D genome Aegilops tauschii.</title>
        <authorList>
            <person name="Luo M.C."/>
            <person name="Gu Y.Q."/>
            <person name="Puiu D."/>
            <person name="Wang H."/>
            <person name="Twardziok S.O."/>
            <person name="Deal K.R."/>
            <person name="Huo N."/>
            <person name="Zhu T."/>
            <person name="Wang L."/>
            <person name="Wang Y."/>
            <person name="McGuire P.E."/>
            <person name="Liu S."/>
            <person name="Long H."/>
            <person name="Ramasamy R.K."/>
            <person name="Rodriguez J.C."/>
            <person name="Van S.L."/>
            <person name="Yuan L."/>
            <person name="Wang Z."/>
            <person name="Xia Z."/>
            <person name="Xiao L."/>
            <person name="Anderson O.D."/>
            <person name="Ouyang S."/>
            <person name="Liang Y."/>
            <person name="Zimin A.V."/>
            <person name="Pertea G."/>
            <person name="Qi P."/>
            <person name="Bennetzen J.L."/>
            <person name="Dai X."/>
            <person name="Dawson M.W."/>
            <person name="Muller H.G."/>
            <person name="Kugler K."/>
            <person name="Rivarola-Duarte L."/>
            <person name="Spannagl M."/>
            <person name="Mayer K.F.X."/>
            <person name="Lu F.H."/>
            <person name="Bevan M.W."/>
            <person name="Leroy P."/>
            <person name="Li P."/>
            <person name="You F.M."/>
            <person name="Sun Q."/>
            <person name="Liu Z."/>
            <person name="Lyons E."/>
            <person name="Wicker T."/>
            <person name="Salzberg S.L."/>
            <person name="Devos K.M."/>
            <person name="Dvorak J."/>
        </authorList>
    </citation>
    <scope>NUCLEOTIDE SEQUENCE [LARGE SCALE GENOMIC DNA]</scope>
    <source>
        <strain evidence="11">cv. AL8/78</strain>
    </source>
</reference>
<reference evidence="12" key="1">
    <citation type="journal article" date="2014" name="Science">
        <title>Ancient hybridizations among the ancestral genomes of bread wheat.</title>
        <authorList>
            <consortium name="International Wheat Genome Sequencing Consortium,"/>
            <person name="Marcussen T."/>
            <person name="Sandve S.R."/>
            <person name="Heier L."/>
            <person name="Spannagl M."/>
            <person name="Pfeifer M."/>
            <person name="Jakobsen K.S."/>
            <person name="Wulff B.B."/>
            <person name="Steuernagel B."/>
            <person name="Mayer K.F."/>
            <person name="Olsen O.A."/>
        </authorList>
    </citation>
    <scope>NUCLEOTIDE SEQUENCE [LARGE SCALE GENOMIC DNA]</scope>
    <source>
        <strain evidence="12">cv. AL8/78</strain>
    </source>
</reference>
<evidence type="ECO:0000256" key="8">
    <source>
        <dbReference type="RuleBase" id="RU079119"/>
    </source>
</evidence>
<keyword evidence="4 8" id="KW-0812">Transmembrane</keyword>
<evidence type="ECO:0000256" key="1">
    <source>
        <dbReference type="ARBA" id="ARBA00004141"/>
    </source>
</evidence>
<evidence type="ECO:0000256" key="7">
    <source>
        <dbReference type="ARBA" id="ARBA00023315"/>
    </source>
</evidence>
<dbReference type="PANTHER" id="PTHR22883">
    <property type="entry name" value="ZINC FINGER DHHC DOMAIN CONTAINING PROTEIN"/>
    <property type="match status" value="1"/>
</dbReference>
<reference evidence="11" key="4">
    <citation type="submission" date="2019-03" db="UniProtKB">
        <authorList>
            <consortium name="EnsemblPlants"/>
        </authorList>
    </citation>
    <scope>IDENTIFICATION</scope>
</reference>
<dbReference type="GO" id="GO:0005794">
    <property type="term" value="C:Golgi apparatus"/>
    <property type="evidence" value="ECO:0007669"/>
    <property type="project" value="TreeGrafter"/>
</dbReference>
<comment type="domain">
    <text evidence="8">The DHHC domain is required for palmitoyltransferase activity.</text>
</comment>
<sequence>MKLTNKKIMPRRHSFAPFATQRCEKIVNIVGAVTSVLMVLIIIVGWLNNCVGRRNYMTFLCLMAVSLAWLAVECGVGIAVFVRCFTDKAAIEQQIGEKLGYGLSRAPFAVIVALSTALAVLASVPLGELFFFHMLLIKKGITTYEYVVAMRAQSEPPGLSVNDEQQSLPSSPMSSAPTAFSGSSFARHYKGAWCTPPRIFVDQRMKSFHTWDLGDCLQLLILIAQTRSKEPNNTPSAKFALTHGSWQNLIQTRP</sequence>
<dbReference type="AlphaFoldDB" id="A0A453CXZ6"/>
<evidence type="ECO:0000313" key="12">
    <source>
        <dbReference type="Proteomes" id="UP000015105"/>
    </source>
</evidence>
<evidence type="ECO:0000256" key="3">
    <source>
        <dbReference type="ARBA" id="ARBA00022679"/>
    </source>
</evidence>
<comment type="catalytic activity">
    <reaction evidence="8">
        <text>L-cysteinyl-[protein] + hexadecanoyl-CoA = S-hexadecanoyl-L-cysteinyl-[protein] + CoA</text>
        <dbReference type="Rhea" id="RHEA:36683"/>
        <dbReference type="Rhea" id="RHEA-COMP:10131"/>
        <dbReference type="Rhea" id="RHEA-COMP:11032"/>
        <dbReference type="ChEBI" id="CHEBI:29950"/>
        <dbReference type="ChEBI" id="CHEBI:57287"/>
        <dbReference type="ChEBI" id="CHEBI:57379"/>
        <dbReference type="ChEBI" id="CHEBI:74151"/>
        <dbReference type="EC" id="2.3.1.225"/>
    </reaction>
</comment>
<comment type="similarity">
    <text evidence="2 8">Belongs to the DHHC palmitoyltransferase family.</text>
</comment>
<keyword evidence="7 8" id="KW-0012">Acyltransferase</keyword>
<evidence type="ECO:0000256" key="5">
    <source>
        <dbReference type="ARBA" id="ARBA00022989"/>
    </source>
</evidence>
<evidence type="ECO:0000313" key="11">
    <source>
        <dbReference type="EnsemblPlants" id="AET2Gv21005000.7"/>
    </source>
</evidence>
<keyword evidence="5 8" id="KW-1133">Transmembrane helix</keyword>
<keyword evidence="6 8" id="KW-0472">Membrane</keyword>
<evidence type="ECO:0000256" key="2">
    <source>
        <dbReference type="ARBA" id="ARBA00008574"/>
    </source>
</evidence>
<organism evidence="11 12">
    <name type="scientific">Aegilops tauschii subsp. strangulata</name>
    <name type="common">Goatgrass</name>
    <dbReference type="NCBI Taxonomy" id="200361"/>
    <lineage>
        <taxon>Eukaryota</taxon>
        <taxon>Viridiplantae</taxon>
        <taxon>Streptophyta</taxon>
        <taxon>Embryophyta</taxon>
        <taxon>Tracheophyta</taxon>
        <taxon>Spermatophyta</taxon>
        <taxon>Magnoliopsida</taxon>
        <taxon>Liliopsida</taxon>
        <taxon>Poales</taxon>
        <taxon>Poaceae</taxon>
        <taxon>BOP clade</taxon>
        <taxon>Pooideae</taxon>
        <taxon>Triticodae</taxon>
        <taxon>Triticeae</taxon>
        <taxon>Triticinae</taxon>
        <taxon>Aegilops</taxon>
    </lineage>
</organism>
<dbReference type="GO" id="GO:0006612">
    <property type="term" value="P:protein targeting to membrane"/>
    <property type="evidence" value="ECO:0007669"/>
    <property type="project" value="TreeGrafter"/>
</dbReference>
<dbReference type="PANTHER" id="PTHR22883:SF316">
    <property type="entry name" value="PROTEIN S-ACYLTRANSFERASE 21"/>
    <property type="match status" value="1"/>
</dbReference>
<dbReference type="GO" id="GO:0019706">
    <property type="term" value="F:protein-cysteine S-palmitoyltransferase activity"/>
    <property type="evidence" value="ECO:0007669"/>
    <property type="project" value="UniProtKB-EC"/>
</dbReference>
<dbReference type="Gramene" id="AET2Gv21005000.7">
    <property type="protein sequence ID" value="AET2Gv21005000.7"/>
    <property type="gene ID" value="AET2Gv21005000"/>
</dbReference>
<dbReference type="InterPro" id="IPR039859">
    <property type="entry name" value="PFA4/ZDH16/20/ERF2-like"/>
</dbReference>
<dbReference type="EnsemblPlants" id="AET2Gv21005000.7">
    <property type="protein sequence ID" value="AET2Gv21005000.7"/>
    <property type="gene ID" value="AET2Gv21005000"/>
</dbReference>
<feature type="transmembrane region" description="Helical" evidence="8">
    <location>
        <begin position="59"/>
        <end position="82"/>
    </location>
</feature>
<dbReference type="GO" id="GO:0016020">
    <property type="term" value="C:membrane"/>
    <property type="evidence" value="ECO:0007669"/>
    <property type="project" value="UniProtKB-SubCell"/>
</dbReference>
<feature type="transmembrane region" description="Helical" evidence="8">
    <location>
        <begin position="26"/>
        <end position="47"/>
    </location>
</feature>
<evidence type="ECO:0000256" key="9">
    <source>
        <dbReference type="SAM" id="MobiDB-lite"/>
    </source>
</evidence>
<keyword evidence="3 8" id="KW-0808">Transferase</keyword>
<dbReference type="EC" id="2.3.1.225" evidence="8"/>
<dbReference type="GO" id="GO:0005783">
    <property type="term" value="C:endoplasmic reticulum"/>
    <property type="evidence" value="ECO:0007669"/>
    <property type="project" value="TreeGrafter"/>
</dbReference>
<reference evidence="12" key="2">
    <citation type="journal article" date="2017" name="Nat. Plants">
        <title>The Aegilops tauschii genome reveals multiple impacts of transposons.</title>
        <authorList>
            <person name="Zhao G."/>
            <person name="Zou C."/>
            <person name="Li K."/>
            <person name="Wang K."/>
            <person name="Li T."/>
            <person name="Gao L."/>
            <person name="Zhang X."/>
            <person name="Wang H."/>
            <person name="Yang Z."/>
            <person name="Liu X."/>
            <person name="Jiang W."/>
            <person name="Mao L."/>
            <person name="Kong X."/>
            <person name="Jiao Y."/>
            <person name="Jia J."/>
        </authorList>
    </citation>
    <scope>NUCLEOTIDE SEQUENCE [LARGE SCALE GENOMIC DNA]</scope>
    <source>
        <strain evidence="12">cv. AL8/78</strain>
    </source>
</reference>
<name>A0A453CXZ6_AEGTS</name>
<evidence type="ECO:0000256" key="4">
    <source>
        <dbReference type="ARBA" id="ARBA00022692"/>
    </source>
</evidence>